<reference evidence="1 2" key="1">
    <citation type="journal article" date="2015" name="Nature">
        <title>rRNA introns, odd ribosomes, and small enigmatic genomes across a large radiation of phyla.</title>
        <authorList>
            <person name="Brown C.T."/>
            <person name="Hug L.A."/>
            <person name="Thomas B.C."/>
            <person name="Sharon I."/>
            <person name="Castelle C.J."/>
            <person name="Singh A."/>
            <person name="Wilkins M.J."/>
            <person name="Williams K.H."/>
            <person name="Banfield J.F."/>
        </authorList>
    </citation>
    <scope>NUCLEOTIDE SEQUENCE [LARGE SCALE GENOMIC DNA]</scope>
</reference>
<dbReference type="Proteomes" id="UP000034588">
    <property type="component" value="Unassembled WGS sequence"/>
</dbReference>
<evidence type="ECO:0000313" key="2">
    <source>
        <dbReference type="Proteomes" id="UP000034588"/>
    </source>
</evidence>
<name>A0A0G1VVD3_9BACT</name>
<protein>
    <submittedName>
        <fullName evidence="1">Uncharacterized protein</fullName>
    </submittedName>
</protein>
<dbReference type="EMBL" id="LCQD01000038">
    <property type="protein sequence ID" value="KKW10426.1"/>
    <property type="molecule type" value="Genomic_DNA"/>
</dbReference>
<organism evidence="1 2">
    <name type="scientific">Candidatus Gottesmanbacteria bacterium GW2011_GWB1_49_7</name>
    <dbReference type="NCBI Taxonomy" id="1618448"/>
    <lineage>
        <taxon>Bacteria</taxon>
        <taxon>Candidatus Gottesmaniibacteriota</taxon>
    </lineage>
</organism>
<gene>
    <name evidence="1" type="ORF">UY48_C0038G0026</name>
</gene>
<sequence length="172" mass="19226">MNKAGILRKVHGLQKATTQLPCEHSGLPLHLLNQALKAQTEAEIIRELPEEAALLTKRHLRAARSVKSAGDRLGATIDRLPIHAGQHHQRGYRHPRIIEFEGPLVALVEKYGPSEAFEHMSQGQLTKYQLADHKGSFEIRNVRTGEVEWPKPSPARRLISQMGDLLDGDSED</sequence>
<comment type="caution">
    <text evidence="1">The sequence shown here is derived from an EMBL/GenBank/DDBJ whole genome shotgun (WGS) entry which is preliminary data.</text>
</comment>
<evidence type="ECO:0000313" key="1">
    <source>
        <dbReference type="EMBL" id="KKW10426.1"/>
    </source>
</evidence>
<accession>A0A0G1VVD3</accession>
<proteinExistence type="predicted"/>
<dbReference type="AlphaFoldDB" id="A0A0G1VVD3"/>